<keyword evidence="4" id="KW-1185">Reference proteome</keyword>
<feature type="active site" description="Proton donor" evidence="2">
    <location>
        <position position="36"/>
    </location>
</feature>
<dbReference type="PATRIC" id="fig|1461693.3.peg.2669"/>
<dbReference type="RefSeq" id="WP_035252362.1">
    <property type="nucleotide sequence ID" value="NZ_AQQY01000010.1"/>
</dbReference>
<comment type="similarity">
    <text evidence="2">Belongs to the 2H phosphoesterase superfamily. ThpR family.</text>
</comment>
<keyword evidence="1 2" id="KW-0378">Hydrolase</keyword>
<dbReference type="SUPFAM" id="SSF55144">
    <property type="entry name" value="LigT-like"/>
    <property type="match status" value="1"/>
</dbReference>
<evidence type="ECO:0000313" key="4">
    <source>
        <dbReference type="Proteomes" id="UP000024836"/>
    </source>
</evidence>
<dbReference type="PANTHER" id="PTHR35561:SF1">
    <property type="entry name" value="RNA 2',3'-CYCLIC PHOSPHODIESTERASE"/>
    <property type="match status" value="1"/>
</dbReference>
<gene>
    <name evidence="3" type="ORF">ATO10_13184</name>
</gene>
<keyword evidence="3" id="KW-0436">Ligase</keyword>
<dbReference type="InterPro" id="IPR004175">
    <property type="entry name" value="RNA_CPDase"/>
</dbReference>
<proteinExistence type="inferred from homology"/>
<dbReference type="Proteomes" id="UP000024836">
    <property type="component" value="Unassembled WGS sequence"/>
</dbReference>
<comment type="function">
    <text evidence="2">Hydrolyzes RNA 2',3'-cyclic phosphodiester to an RNA 2'-phosphomonoester.</text>
</comment>
<protein>
    <recommendedName>
        <fullName evidence="2">RNA 2',3'-cyclic phosphodiesterase</fullName>
        <shortName evidence="2">RNA 2',3'-CPDase</shortName>
        <ecNumber evidence="2">3.1.4.58</ecNumber>
    </recommendedName>
</protein>
<dbReference type="GO" id="GO:0004113">
    <property type="term" value="F:2',3'-cyclic-nucleotide 3'-phosphodiesterase activity"/>
    <property type="evidence" value="ECO:0007669"/>
    <property type="project" value="InterPro"/>
</dbReference>
<feature type="short sequence motif" description="HXTX 1" evidence="2">
    <location>
        <begin position="36"/>
        <end position="39"/>
    </location>
</feature>
<comment type="caution">
    <text evidence="3">The sequence shown here is derived from an EMBL/GenBank/DDBJ whole genome shotgun (WGS) entry which is preliminary data.</text>
</comment>
<dbReference type="EMBL" id="AQQY01000010">
    <property type="protein sequence ID" value="KCV81136.1"/>
    <property type="molecule type" value="Genomic_DNA"/>
</dbReference>
<dbReference type="GO" id="GO:0008664">
    <property type="term" value="F:RNA 2',3'-cyclic 3'-phosphodiesterase activity"/>
    <property type="evidence" value="ECO:0007669"/>
    <property type="project" value="UniProtKB-EC"/>
</dbReference>
<dbReference type="EC" id="3.1.4.58" evidence="2"/>
<name>A0A058ZK16_9RHOB</name>
<dbReference type="OrthoDB" id="9793819at2"/>
<dbReference type="HAMAP" id="MF_01940">
    <property type="entry name" value="RNA_CPDase"/>
    <property type="match status" value="1"/>
</dbReference>
<evidence type="ECO:0000313" key="3">
    <source>
        <dbReference type="EMBL" id="KCV81136.1"/>
    </source>
</evidence>
<dbReference type="GO" id="GO:0016874">
    <property type="term" value="F:ligase activity"/>
    <property type="evidence" value="ECO:0007669"/>
    <property type="project" value="UniProtKB-KW"/>
</dbReference>
<evidence type="ECO:0000256" key="1">
    <source>
        <dbReference type="ARBA" id="ARBA00022801"/>
    </source>
</evidence>
<dbReference type="Gene3D" id="3.90.1140.10">
    <property type="entry name" value="Cyclic phosphodiesterase"/>
    <property type="match status" value="1"/>
</dbReference>
<comment type="catalytic activity">
    <reaction evidence="2">
        <text>a 3'-end 2',3'-cyclophospho-ribonucleotide-RNA + H2O = a 3'-end 2'-phospho-ribonucleotide-RNA + H(+)</text>
        <dbReference type="Rhea" id="RHEA:11828"/>
        <dbReference type="Rhea" id="RHEA-COMP:10464"/>
        <dbReference type="Rhea" id="RHEA-COMP:17353"/>
        <dbReference type="ChEBI" id="CHEBI:15377"/>
        <dbReference type="ChEBI" id="CHEBI:15378"/>
        <dbReference type="ChEBI" id="CHEBI:83064"/>
        <dbReference type="ChEBI" id="CHEBI:173113"/>
        <dbReference type="EC" id="3.1.4.58"/>
    </reaction>
</comment>
<evidence type="ECO:0000256" key="2">
    <source>
        <dbReference type="HAMAP-Rule" id="MF_01940"/>
    </source>
</evidence>
<dbReference type="InterPro" id="IPR009097">
    <property type="entry name" value="Cyclic_Pdiesterase"/>
</dbReference>
<dbReference type="AlphaFoldDB" id="A0A058ZK16"/>
<dbReference type="eggNOG" id="COG1514">
    <property type="taxonomic scope" value="Bacteria"/>
</dbReference>
<feature type="active site" description="Proton acceptor" evidence="2">
    <location>
        <position position="119"/>
    </location>
</feature>
<dbReference type="Pfam" id="PF13563">
    <property type="entry name" value="2_5_RNA_ligase2"/>
    <property type="match status" value="1"/>
</dbReference>
<sequence length="181" mass="19757">MRVFTAIGLPDAAADDLEQLQYDLPAGRAVPRENLHLTLSFLGDQDDTALEAAHDALSNIRLPAFDVQMAGLDFLGGNKPSLICANVLPNPGLTDLAAKVRSTLHGAGLMFERKKFRPHVTLARLPKRVDPGDQVRLQHYITRHAGFAPLPFTAGHFGLYRSELHHSGAVYTELVQYPLGA</sequence>
<dbReference type="NCBIfam" id="TIGR02258">
    <property type="entry name" value="2_5_ligase"/>
    <property type="match status" value="1"/>
</dbReference>
<organism evidence="3 4">
    <name type="scientific">Actibacterium atlanticum</name>
    <dbReference type="NCBI Taxonomy" id="1461693"/>
    <lineage>
        <taxon>Bacteria</taxon>
        <taxon>Pseudomonadati</taxon>
        <taxon>Pseudomonadota</taxon>
        <taxon>Alphaproteobacteria</taxon>
        <taxon>Rhodobacterales</taxon>
        <taxon>Roseobacteraceae</taxon>
        <taxon>Actibacterium</taxon>
    </lineage>
</organism>
<accession>A0A058ZK16</accession>
<dbReference type="PANTHER" id="PTHR35561">
    <property type="entry name" value="RNA 2',3'-CYCLIC PHOSPHODIESTERASE"/>
    <property type="match status" value="1"/>
</dbReference>
<feature type="short sequence motif" description="HXTX 2" evidence="2">
    <location>
        <begin position="119"/>
        <end position="122"/>
    </location>
</feature>
<reference evidence="3 4" key="1">
    <citation type="submission" date="2013-04" db="EMBL/GenBank/DDBJ databases">
        <title>Shimia sp. 22II-S11-Z10 Genome Sequencing.</title>
        <authorList>
            <person name="Lai Q."/>
            <person name="Li G."/>
            <person name="Shao Z."/>
        </authorList>
    </citation>
    <scope>NUCLEOTIDE SEQUENCE [LARGE SCALE GENOMIC DNA]</scope>
    <source>
        <strain evidence="4">22II-S11-Z10</strain>
    </source>
</reference>
<dbReference type="STRING" id="1461693.ATO10_13184"/>